<dbReference type="Gene3D" id="3.50.4.20">
    <property type="match status" value="1"/>
</dbReference>
<evidence type="ECO:0000256" key="1">
    <source>
        <dbReference type="PIRSR" id="PIRSR012565-1"/>
    </source>
</evidence>
<dbReference type="Pfam" id="PF06265">
    <property type="entry name" value="YutD-like"/>
    <property type="match status" value="1"/>
</dbReference>
<accession>E6LHK4</accession>
<organism evidence="3 4">
    <name type="scientific">Enterococcus italicus (strain DSM 15952 / CCUG 50447 / LMG 22039 / TP 1.5)</name>
    <dbReference type="NCBI Taxonomy" id="888064"/>
    <lineage>
        <taxon>Bacteria</taxon>
        <taxon>Bacillati</taxon>
        <taxon>Bacillota</taxon>
        <taxon>Bacilli</taxon>
        <taxon>Lactobacillales</taxon>
        <taxon>Enterococcaceae</taxon>
        <taxon>Enterococcus</taxon>
    </lineage>
</organism>
<dbReference type="InterPro" id="IPR038141">
    <property type="entry name" value="YutD-like_sf"/>
</dbReference>
<proteinExistence type="predicted"/>
<feature type="compositionally biased region" description="Basic and acidic residues" evidence="2">
    <location>
        <begin position="149"/>
        <end position="161"/>
    </location>
</feature>
<dbReference type="AlphaFoldDB" id="E6LHK4"/>
<reference evidence="3 4" key="1">
    <citation type="submission" date="2010-12" db="EMBL/GenBank/DDBJ databases">
        <authorList>
            <person name="Muzny D."/>
            <person name="Qin X."/>
            <person name="Deng J."/>
            <person name="Jiang H."/>
            <person name="Liu Y."/>
            <person name="Qu J."/>
            <person name="Song X.-Z."/>
            <person name="Zhang L."/>
            <person name="Thornton R."/>
            <person name="Coyle M."/>
            <person name="Francisco L."/>
            <person name="Jackson L."/>
            <person name="Javaid M."/>
            <person name="Korchina V."/>
            <person name="Kovar C."/>
            <person name="Mata R."/>
            <person name="Mathew T."/>
            <person name="Ngo R."/>
            <person name="Nguyen L."/>
            <person name="Nguyen N."/>
            <person name="Okwuonu G."/>
            <person name="Ongeri F."/>
            <person name="Pham C."/>
            <person name="Simmons D."/>
            <person name="Wilczek-Boney K."/>
            <person name="Hale W."/>
            <person name="Jakkamsetti A."/>
            <person name="Pham P."/>
            <person name="Ruth R."/>
            <person name="San Lucas F."/>
            <person name="Warren J."/>
            <person name="Zhang J."/>
            <person name="Zhao Z."/>
            <person name="Zhou C."/>
            <person name="Zhu D."/>
            <person name="Lee S."/>
            <person name="Bess C."/>
            <person name="Blankenburg K."/>
            <person name="Forbes L."/>
            <person name="Fu Q."/>
            <person name="Gubbala S."/>
            <person name="Hirani K."/>
            <person name="Jayaseelan J.C."/>
            <person name="Lara F."/>
            <person name="Munidasa M."/>
            <person name="Palculict T."/>
            <person name="Patil S."/>
            <person name="Pu L.-L."/>
            <person name="Saada N."/>
            <person name="Tang L."/>
            <person name="Weissenberger G."/>
            <person name="Zhu Y."/>
            <person name="Hemphill L."/>
            <person name="Shang Y."/>
            <person name="Youmans B."/>
            <person name="Ayvaz T."/>
            <person name="Ross M."/>
            <person name="Santibanez J."/>
            <person name="Aqrawi P."/>
            <person name="Gross S."/>
            <person name="Joshi V."/>
            <person name="Fowler G."/>
            <person name="Nazareth L."/>
            <person name="Reid J."/>
            <person name="Worley K."/>
            <person name="Petrosino J."/>
            <person name="Highlander S."/>
            <person name="Gibbs R."/>
        </authorList>
    </citation>
    <scope>NUCLEOTIDE SEQUENCE [LARGE SCALE GENOMIC DNA]</scope>
    <source>
        <strain evidence="4">DSM 15952 / CCUG 50447 / LMG 22039 / TP 1.5</strain>
    </source>
</reference>
<protein>
    <recommendedName>
        <fullName evidence="5">DUF1027 domain-containing protein</fullName>
    </recommendedName>
</protein>
<dbReference type="PIRSF" id="PIRSF012565">
    <property type="entry name" value="DUF1027"/>
    <property type="match status" value="1"/>
</dbReference>
<feature type="region of interest" description="Disordered" evidence="2">
    <location>
        <begin position="133"/>
        <end position="208"/>
    </location>
</feature>
<evidence type="ECO:0000313" key="3">
    <source>
        <dbReference type="EMBL" id="EFU73259.1"/>
    </source>
</evidence>
<dbReference type="STRING" id="888064.HMPREF9088_1844"/>
<feature type="disulfide bond" evidence="1">
    <location>
        <begin position="116"/>
        <end position="120"/>
    </location>
</feature>
<dbReference type="Proteomes" id="UP000010296">
    <property type="component" value="Unassembled WGS sequence"/>
</dbReference>
<dbReference type="InterPro" id="IPR009370">
    <property type="entry name" value="YutD-like"/>
</dbReference>
<name>E6LHK4_ENTI1</name>
<evidence type="ECO:0008006" key="5">
    <source>
        <dbReference type="Google" id="ProtNLM"/>
    </source>
</evidence>
<keyword evidence="4" id="KW-1185">Reference proteome</keyword>
<keyword evidence="1" id="KW-1015">Disulfide bond</keyword>
<feature type="compositionally biased region" description="Basic residues" evidence="2">
    <location>
        <begin position="187"/>
        <end position="199"/>
    </location>
</feature>
<evidence type="ECO:0000256" key="2">
    <source>
        <dbReference type="SAM" id="MobiDB-lite"/>
    </source>
</evidence>
<dbReference type="HOGENOM" id="CLU_080936_2_2_9"/>
<dbReference type="eggNOG" id="COG4470">
    <property type="taxonomic scope" value="Bacteria"/>
</dbReference>
<sequence>MANEENLTAELTAVLEEIVEETSIGNKNKGLAFEQLSESEFLIDGRQYRLVRDYREGFDAQRLVDRYSEVLARYDYIVGDWGYEQLRLKGFFGTDNKKVLPDQRIDALEDYLYEFCNFGCSYFVIERIGGKKEKTQMKKNKRRTSTTKKVKDQAHIAEKKAPVNTRPDKKKMKIRQTNEQKKETPTKKKQPVRRKKNLRFGKEMKANR</sequence>
<feature type="compositionally biased region" description="Basic and acidic residues" evidence="2">
    <location>
        <begin position="176"/>
        <end position="186"/>
    </location>
</feature>
<dbReference type="EMBL" id="AEPV01000071">
    <property type="protein sequence ID" value="EFU73259.1"/>
    <property type="molecule type" value="Genomic_DNA"/>
</dbReference>
<evidence type="ECO:0000313" key="4">
    <source>
        <dbReference type="Proteomes" id="UP000010296"/>
    </source>
</evidence>
<comment type="caution">
    <text evidence="3">The sequence shown here is derived from an EMBL/GenBank/DDBJ whole genome shotgun (WGS) entry which is preliminary data.</text>
</comment>
<gene>
    <name evidence="3" type="ORF">HMPREF9088_1844</name>
</gene>
<feature type="compositionally biased region" description="Basic residues" evidence="2">
    <location>
        <begin position="137"/>
        <end position="148"/>
    </location>
</feature>